<dbReference type="InterPro" id="IPR024083">
    <property type="entry name" value="Fumarase/histidase_N"/>
</dbReference>
<keyword evidence="5" id="KW-1185">Reference proteome</keyword>
<protein>
    <submittedName>
        <fullName evidence="4">Lyase family protein</fullName>
    </submittedName>
</protein>
<dbReference type="InterPro" id="IPR019468">
    <property type="entry name" value="AdenyloSucc_lyase_C"/>
</dbReference>
<dbReference type="SUPFAM" id="SSF48557">
    <property type="entry name" value="L-aspartase-like"/>
    <property type="match status" value="1"/>
</dbReference>
<dbReference type="Gene3D" id="1.20.200.10">
    <property type="entry name" value="Fumarase/aspartase (Central domain)"/>
    <property type="match status" value="1"/>
</dbReference>
<reference evidence="4 5" key="1">
    <citation type="submission" date="2023-09" db="EMBL/GenBank/DDBJ databases">
        <title>Description of three actinobacteria isolated from air of manufacturing shop in a pharmaceutical factory.</title>
        <authorList>
            <person name="Zhang D.-F."/>
        </authorList>
    </citation>
    <scope>NUCLEOTIDE SEQUENCE [LARGE SCALE GENOMIC DNA]</scope>
    <source>
        <strain evidence="4 5">LY-0111</strain>
    </source>
</reference>
<evidence type="ECO:0000259" key="3">
    <source>
        <dbReference type="SMART" id="SM00998"/>
    </source>
</evidence>
<dbReference type="GO" id="GO:0016829">
    <property type="term" value="F:lyase activity"/>
    <property type="evidence" value="ECO:0007669"/>
    <property type="project" value="UniProtKB-KW"/>
</dbReference>
<dbReference type="Gene3D" id="1.10.275.10">
    <property type="entry name" value="Fumarase/aspartase (N-terminal domain)"/>
    <property type="match status" value="1"/>
</dbReference>
<dbReference type="InterPro" id="IPR008948">
    <property type="entry name" value="L-Aspartase-like"/>
</dbReference>
<accession>A0ABU2DTV2</accession>
<dbReference type="InterPro" id="IPR020557">
    <property type="entry name" value="Fumarate_lyase_CS"/>
</dbReference>
<sequence>MTGHYGLLSPIWADTEAATATSDEAVVYALLHVEAAWAETLAAADLAPTASARAIRRLCDEQADPDTALIGPGVLAAGGVGGGNPVIPLLAEIRRALAARGESDAALHRGATSQDVLDTALNLIVRTVVAGITARAVRIGDALAAHTQTHRNTLCVARSLTRHALPTTFGLRAAGWLDGVREAVSALHRAVDGLPLQWGGAVGTQAALADRHGPEAAAQLTDRLAGRLKMSSARPWHTQRQPMLEVASALAGVCAALGKVAGDVLFAQRPEVGELAEPSSAGRGGSSAMPQKQNPVLSVLIRSAAQAAPGHLATLYGAAAAAQEERPDGAWHAEWPALAELLRLAGGAAARADELLTGLQVFPGRMRATLDGAGEALLSERLMQHLPEVLPGGRETLQAAVRTSVSEGLSLRTLLEEELNQAPQSSARATARASLDDLLDPAQYLGRAGEFVDAAVSDFQEIRSMWT</sequence>
<dbReference type="SMART" id="SM00998">
    <property type="entry name" value="ADSL_C"/>
    <property type="match status" value="1"/>
</dbReference>
<dbReference type="PRINTS" id="PR00149">
    <property type="entry name" value="FUMRATELYASE"/>
</dbReference>
<dbReference type="Proteomes" id="UP001251870">
    <property type="component" value="Unassembled WGS sequence"/>
</dbReference>
<dbReference type="PRINTS" id="PR00145">
    <property type="entry name" value="ARGSUCLYASE"/>
</dbReference>
<dbReference type="PANTHER" id="PTHR43172">
    <property type="entry name" value="ADENYLOSUCCINATE LYASE"/>
    <property type="match status" value="1"/>
</dbReference>
<dbReference type="InterPro" id="IPR000362">
    <property type="entry name" value="Fumarate_lyase_fam"/>
</dbReference>
<dbReference type="RefSeq" id="WP_310548910.1">
    <property type="nucleotide sequence ID" value="NZ_JAVKGR010000013.1"/>
</dbReference>
<dbReference type="PROSITE" id="PS00163">
    <property type="entry name" value="FUMARATE_LYASES"/>
    <property type="match status" value="1"/>
</dbReference>
<evidence type="ECO:0000256" key="2">
    <source>
        <dbReference type="ARBA" id="ARBA00034772"/>
    </source>
</evidence>
<dbReference type="Pfam" id="PF00206">
    <property type="entry name" value="Lyase_1"/>
    <property type="match status" value="1"/>
</dbReference>
<name>A0ABU2DTV2_9MICC</name>
<dbReference type="PANTHER" id="PTHR43172:SF2">
    <property type="entry name" value="ADENYLOSUCCINATE LYASE C-TERMINAL DOMAIN-CONTAINING PROTEIN"/>
    <property type="match status" value="1"/>
</dbReference>
<feature type="domain" description="Adenylosuccinate lyase C-terminal" evidence="3">
    <location>
        <begin position="374"/>
        <end position="456"/>
    </location>
</feature>
<organism evidence="4 5">
    <name type="scientific">Nesterenkonia aerolata</name>
    <dbReference type="NCBI Taxonomy" id="3074079"/>
    <lineage>
        <taxon>Bacteria</taxon>
        <taxon>Bacillati</taxon>
        <taxon>Actinomycetota</taxon>
        <taxon>Actinomycetes</taxon>
        <taxon>Micrococcales</taxon>
        <taxon>Micrococcaceae</taxon>
        <taxon>Nesterenkonia</taxon>
    </lineage>
</organism>
<evidence type="ECO:0000256" key="1">
    <source>
        <dbReference type="ARBA" id="ARBA00023239"/>
    </source>
</evidence>
<dbReference type="Gene3D" id="1.10.40.30">
    <property type="entry name" value="Fumarase/aspartase (C-terminal domain)"/>
    <property type="match status" value="1"/>
</dbReference>
<dbReference type="InterPro" id="IPR022761">
    <property type="entry name" value="Fumarate_lyase_N"/>
</dbReference>
<proteinExistence type="inferred from homology"/>
<comment type="caution">
    <text evidence="4">The sequence shown here is derived from an EMBL/GenBank/DDBJ whole genome shotgun (WGS) entry which is preliminary data.</text>
</comment>
<gene>
    <name evidence="4" type="ORF">RIL96_10150</name>
</gene>
<dbReference type="EMBL" id="JAVKGR010000013">
    <property type="protein sequence ID" value="MDR8019923.1"/>
    <property type="molecule type" value="Genomic_DNA"/>
</dbReference>
<evidence type="ECO:0000313" key="4">
    <source>
        <dbReference type="EMBL" id="MDR8019923.1"/>
    </source>
</evidence>
<evidence type="ECO:0000313" key="5">
    <source>
        <dbReference type="Proteomes" id="UP001251870"/>
    </source>
</evidence>
<keyword evidence="1 4" id="KW-0456">Lyase</keyword>
<comment type="similarity">
    <text evidence="2">Belongs to the class-II fumarase/aspartase family.</text>
</comment>